<organism evidence="1">
    <name type="scientific">Amphimedon queenslandica</name>
    <name type="common">Sponge</name>
    <dbReference type="NCBI Taxonomy" id="400682"/>
    <lineage>
        <taxon>Eukaryota</taxon>
        <taxon>Metazoa</taxon>
        <taxon>Porifera</taxon>
        <taxon>Demospongiae</taxon>
        <taxon>Heteroscleromorpha</taxon>
        <taxon>Haplosclerida</taxon>
        <taxon>Niphatidae</taxon>
        <taxon>Amphimedon</taxon>
    </lineage>
</organism>
<evidence type="ECO:0000313" key="1">
    <source>
        <dbReference type="EnsemblMetazoa" id="Aqu2.1.29569_001"/>
    </source>
</evidence>
<protein>
    <recommendedName>
        <fullName evidence="2">DUF4219 domain-containing protein</fullName>
    </recommendedName>
</protein>
<evidence type="ECO:0008006" key="2">
    <source>
        <dbReference type="Google" id="ProtNLM"/>
    </source>
</evidence>
<dbReference type="EnsemblMetazoa" id="Aqu2.1.29569_001">
    <property type="protein sequence ID" value="Aqu2.1.29569_001"/>
    <property type="gene ID" value="Aqu2.1.29569"/>
</dbReference>
<dbReference type="Pfam" id="PF14223">
    <property type="entry name" value="Retrotran_gag_2"/>
    <property type="match status" value="1"/>
</dbReference>
<dbReference type="InParanoid" id="A0A1X7UPX5"/>
<reference evidence="1" key="1">
    <citation type="submission" date="2017-05" db="UniProtKB">
        <authorList>
            <consortium name="EnsemblMetazoa"/>
        </authorList>
    </citation>
    <scope>IDENTIFICATION</scope>
</reference>
<name>A0A1X7UPX5_AMPQE</name>
<dbReference type="AlphaFoldDB" id="A0A1X7UPX5"/>
<accession>A0A1X7UPX5</accession>
<sequence>MAATNHKLFSNIPQLNTEKDWPVWTFQVTHALKAADQWEFVTGRADHTRQNYKSKKQKAFYSILQCIRQKNIPAVIKKTVSNKLYALMQMYGLHMKRGASIQDHLRQLDELADHLAALNIAVSELDKVAVLLRSVHESYPTLVTALLARGDEELTLLFVKQALLDEEQR</sequence>
<proteinExistence type="predicted"/>